<gene>
    <name evidence="6" type="ORF">VCB98_08930</name>
</gene>
<dbReference type="Proteomes" id="UP001302316">
    <property type="component" value="Unassembled WGS sequence"/>
</dbReference>
<keyword evidence="2 3" id="KW-0119">Carbohydrate metabolism</keyword>
<dbReference type="InterPro" id="IPR004300">
    <property type="entry name" value="Glyco_hydro_57_N"/>
</dbReference>
<dbReference type="InterPro" id="IPR027291">
    <property type="entry name" value="Glyco_hydro_38_N_sf"/>
</dbReference>
<evidence type="ECO:0000313" key="6">
    <source>
        <dbReference type="EMBL" id="MEA5445941.1"/>
    </source>
</evidence>
<dbReference type="CDD" id="cd10796">
    <property type="entry name" value="GH57N_APU"/>
    <property type="match status" value="1"/>
</dbReference>
<comment type="caution">
    <text evidence="6">The sequence shown here is derived from an EMBL/GenBank/DDBJ whole genome shotgun (WGS) entry which is preliminary data.</text>
</comment>
<dbReference type="Gene3D" id="3.20.110.10">
    <property type="entry name" value="Glycoside hydrolase 38, N terminal domain"/>
    <property type="match status" value="1"/>
</dbReference>
<dbReference type="InterPro" id="IPR011330">
    <property type="entry name" value="Glyco_hydro/deAcase_b/a-brl"/>
</dbReference>
<protein>
    <submittedName>
        <fullName evidence="6">Glycoside hydrolase family 57 protein</fullName>
    </submittedName>
</protein>
<evidence type="ECO:0000256" key="2">
    <source>
        <dbReference type="ARBA" id="ARBA00023277"/>
    </source>
</evidence>
<dbReference type="PANTHER" id="PTHR36306:SF1">
    <property type="entry name" value="ALPHA-AMYLASE-RELATED"/>
    <property type="match status" value="1"/>
</dbReference>
<keyword evidence="7" id="KW-1185">Reference proteome</keyword>
<evidence type="ECO:0000259" key="5">
    <source>
        <dbReference type="Pfam" id="PF03065"/>
    </source>
</evidence>
<evidence type="ECO:0000313" key="7">
    <source>
        <dbReference type="Proteomes" id="UP001302316"/>
    </source>
</evidence>
<dbReference type="GO" id="GO:0016787">
    <property type="term" value="F:hydrolase activity"/>
    <property type="evidence" value="ECO:0007669"/>
    <property type="project" value="UniProtKB-KW"/>
</dbReference>
<dbReference type="GO" id="GO:0005975">
    <property type="term" value="P:carbohydrate metabolic process"/>
    <property type="evidence" value="ECO:0007669"/>
    <property type="project" value="InterPro"/>
</dbReference>
<sequence>MSDKTLRVVICWHMHQPEYREVFGGQFLEPWTYLHAIKDYADMAAHLEQVPGACAVFDFSPILLDQLEDYSGRLQRHLADGTPIGDRLLDALSHPVLPLDEDARRGLVRACLQANRQRLIERFPPYRRLADMATSVLAEGDNLAYMEDRFILDLLVWFHLAWLGETLRRDDRRADQLLSRVGSFSYQDRQLLLSLISDTLRDLLPRYRQLAESDRIELASCPWAHPILPLLMDFNTAREARPQSPLPVASQYPGGRERSAWHLETAIKHHRQCFGDDAQGCWPAEGAISGETVKLLGQAGFSWTASGQAVLCNSLGRPHPDSDDIHRPWRLSEQGPAIFFRDDGLSDLIGFTYKDWHADDAVANFIHHLETIAAEPAEPGRVVSVILDGENAWEHYPENAYHFVGTLYRKLVAHPDIELTTFSRCLRDPAVSIRQLKGLRAGSWVHGNLDTWMGDEDKNRAWEMLVAAKQQWDRLPDDMRERTGRQLAVCEGSDWFWWPGDYNPEMVVARFERLYRRHLADLYRLMGQPSPDYLEQPFSRGSGQPEGGGTMRPAQ</sequence>
<organism evidence="6 7">
    <name type="scientific">Natronospira elongata</name>
    <dbReference type="NCBI Taxonomy" id="3110268"/>
    <lineage>
        <taxon>Bacteria</taxon>
        <taxon>Pseudomonadati</taxon>
        <taxon>Pseudomonadota</taxon>
        <taxon>Gammaproteobacteria</taxon>
        <taxon>Natronospirales</taxon>
        <taxon>Natronospiraceae</taxon>
        <taxon>Natronospira</taxon>
    </lineage>
</organism>
<evidence type="ECO:0000256" key="4">
    <source>
        <dbReference type="SAM" id="MobiDB-lite"/>
    </source>
</evidence>
<feature type="region of interest" description="Disordered" evidence="4">
    <location>
        <begin position="533"/>
        <end position="555"/>
    </location>
</feature>
<evidence type="ECO:0000256" key="3">
    <source>
        <dbReference type="RuleBase" id="RU361196"/>
    </source>
</evidence>
<dbReference type="AlphaFoldDB" id="A0AAP6JFZ1"/>
<dbReference type="InterPro" id="IPR052046">
    <property type="entry name" value="GH57_Enzymes"/>
</dbReference>
<keyword evidence="6" id="KW-0378">Hydrolase</keyword>
<name>A0AAP6JFZ1_9GAMM</name>
<feature type="domain" description="Glycoside hydrolase family 57 N-terminal" evidence="5">
    <location>
        <begin position="10"/>
        <end position="426"/>
    </location>
</feature>
<dbReference type="EMBL" id="JAYGII010000017">
    <property type="protein sequence ID" value="MEA5445941.1"/>
    <property type="molecule type" value="Genomic_DNA"/>
</dbReference>
<dbReference type="RefSeq" id="WP_346051858.1">
    <property type="nucleotide sequence ID" value="NZ_JAYGII010000017.1"/>
</dbReference>
<feature type="compositionally biased region" description="Gly residues" evidence="4">
    <location>
        <begin position="544"/>
        <end position="555"/>
    </location>
</feature>
<proteinExistence type="inferred from homology"/>
<evidence type="ECO:0000256" key="1">
    <source>
        <dbReference type="ARBA" id="ARBA00006821"/>
    </source>
</evidence>
<reference evidence="6 7" key="1">
    <citation type="submission" date="2023-12" db="EMBL/GenBank/DDBJ databases">
        <title>Whole-genome sequencing of halo(alkali)philic microorganisms from hypersaline lakes.</title>
        <authorList>
            <person name="Sorokin D.Y."/>
            <person name="Merkel A.Y."/>
            <person name="Messina E."/>
            <person name="Yakimov M."/>
        </authorList>
    </citation>
    <scope>NUCLEOTIDE SEQUENCE [LARGE SCALE GENOMIC DNA]</scope>
    <source>
        <strain evidence="6 7">AB-CW1</strain>
    </source>
</reference>
<comment type="similarity">
    <text evidence="1 3">Belongs to the glycosyl hydrolase 57 family.</text>
</comment>
<accession>A0AAP6JFZ1</accession>
<dbReference type="Pfam" id="PF03065">
    <property type="entry name" value="Glyco_hydro_57"/>
    <property type="match status" value="1"/>
</dbReference>
<dbReference type="SUPFAM" id="SSF88713">
    <property type="entry name" value="Glycoside hydrolase/deacetylase"/>
    <property type="match status" value="1"/>
</dbReference>
<dbReference type="PANTHER" id="PTHR36306">
    <property type="entry name" value="ALPHA-AMYLASE-RELATED-RELATED"/>
    <property type="match status" value="1"/>
</dbReference>